<dbReference type="GO" id="GO:0071897">
    <property type="term" value="P:DNA biosynthetic process"/>
    <property type="evidence" value="ECO:0007669"/>
    <property type="project" value="UniProtKB-ARBA"/>
</dbReference>
<name>A0A4Y2JNR4_ARAVE</name>
<dbReference type="Gene3D" id="3.30.420.10">
    <property type="entry name" value="Ribonuclease H-like superfamily/Ribonuclease H"/>
    <property type="match status" value="1"/>
</dbReference>
<evidence type="ECO:0000313" key="2">
    <source>
        <dbReference type="EMBL" id="GBM91564.1"/>
    </source>
</evidence>
<feature type="domain" description="Reverse transcriptase/retrotransposon-derived protein RNase H-like" evidence="1">
    <location>
        <begin position="4"/>
        <end position="64"/>
    </location>
</feature>
<reference evidence="2 3" key="1">
    <citation type="journal article" date="2019" name="Sci. Rep.">
        <title>Orb-weaving spider Araneus ventricosus genome elucidates the spidroin gene catalogue.</title>
        <authorList>
            <person name="Kono N."/>
            <person name="Nakamura H."/>
            <person name="Ohtoshi R."/>
            <person name="Moran D.A.P."/>
            <person name="Shinohara A."/>
            <person name="Yoshida Y."/>
            <person name="Fujiwara M."/>
            <person name="Mori M."/>
            <person name="Tomita M."/>
            <person name="Arakawa K."/>
        </authorList>
    </citation>
    <scope>NUCLEOTIDE SEQUENCE [LARGE SCALE GENOMIC DNA]</scope>
</reference>
<dbReference type="EMBL" id="BGPR01003715">
    <property type="protein sequence ID" value="GBM91564.1"/>
    <property type="molecule type" value="Genomic_DNA"/>
</dbReference>
<accession>A0A4Y2JNR4</accession>
<dbReference type="Pfam" id="PF17919">
    <property type="entry name" value="RT_RNaseH_2"/>
    <property type="match status" value="1"/>
</dbReference>
<sequence length="212" mass="24057">MRLIANATALSFPAANVRLSLMTDASDFTVGAILQEHIESTVEPLGFFSGEMFATEKKYSTFDRAERTRTTAYHPQSNGAVERFHRHQKRDLMTHLPENWLNTLPLMLLGFRTRFKQDLATSSAELVYGATLKLPEVFLSNTALTTSASSFLQMLRHHVRSFRPIPYVFPGSSAVFARDHLVKASHVFLIIVRKFLEPPYAIPYKVKYYQAG</sequence>
<dbReference type="GO" id="GO:0003676">
    <property type="term" value="F:nucleic acid binding"/>
    <property type="evidence" value="ECO:0007669"/>
    <property type="project" value="InterPro"/>
</dbReference>
<proteinExistence type="predicted"/>
<dbReference type="SUPFAM" id="SSF56672">
    <property type="entry name" value="DNA/RNA polymerases"/>
    <property type="match status" value="1"/>
</dbReference>
<dbReference type="PANTHER" id="PTHR38681:SF1">
    <property type="entry name" value="RETROVIRUS-RELATED POL POLYPROTEIN FROM TRANSPOSON 412-LIKE PROTEIN"/>
    <property type="match status" value="1"/>
</dbReference>
<dbReference type="PANTHER" id="PTHR38681">
    <property type="entry name" value="RETROVIRUS-RELATED POL POLYPROTEIN FROM TRANSPOSON 412-LIKE PROTEIN-RELATED"/>
    <property type="match status" value="1"/>
</dbReference>
<dbReference type="OrthoDB" id="6371339at2759"/>
<dbReference type="GO" id="GO:0042575">
    <property type="term" value="C:DNA polymerase complex"/>
    <property type="evidence" value="ECO:0007669"/>
    <property type="project" value="UniProtKB-ARBA"/>
</dbReference>
<dbReference type="AlphaFoldDB" id="A0A4Y2JNR4"/>
<dbReference type="InterPro" id="IPR036397">
    <property type="entry name" value="RNaseH_sf"/>
</dbReference>
<comment type="caution">
    <text evidence="2">The sequence shown here is derived from an EMBL/GenBank/DDBJ whole genome shotgun (WGS) entry which is preliminary data.</text>
</comment>
<protein>
    <recommendedName>
        <fullName evidence="1">Reverse transcriptase/retrotransposon-derived protein RNase H-like domain-containing protein</fullName>
    </recommendedName>
</protein>
<evidence type="ECO:0000313" key="3">
    <source>
        <dbReference type="Proteomes" id="UP000499080"/>
    </source>
</evidence>
<dbReference type="InterPro" id="IPR012337">
    <property type="entry name" value="RNaseH-like_sf"/>
</dbReference>
<dbReference type="InterPro" id="IPR041577">
    <property type="entry name" value="RT_RNaseH_2"/>
</dbReference>
<gene>
    <name evidence="2" type="ORF">AVEN_205550_1</name>
</gene>
<dbReference type="Proteomes" id="UP000499080">
    <property type="component" value="Unassembled WGS sequence"/>
</dbReference>
<dbReference type="SUPFAM" id="SSF53098">
    <property type="entry name" value="Ribonuclease H-like"/>
    <property type="match status" value="1"/>
</dbReference>
<evidence type="ECO:0000259" key="1">
    <source>
        <dbReference type="Pfam" id="PF17919"/>
    </source>
</evidence>
<organism evidence="2 3">
    <name type="scientific">Araneus ventricosus</name>
    <name type="common">Orbweaver spider</name>
    <name type="synonym">Epeira ventricosa</name>
    <dbReference type="NCBI Taxonomy" id="182803"/>
    <lineage>
        <taxon>Eukaryota</taxon>
        <taxon>Metazoa</taxon>
        <taxon>Ecdysozoa</taxon>
        <taxon>Arthropoda</taxon>
        <taxon>Chelicerata</taxon>
        <taxon>Arachnida</taxon>
        <taxon>Araneae</taxon>
        <taxon>Araneomorphae</taxon>
        <taxon>Entelegynae</taxon>
        <taxon>Araneoidea</taxon>
        <taxon>Araneidae</taxon>
        <taxon>Araneus</taxon>
    </lineage>
</organism>
<dbReference type="InterPro" id="IPR043502">
    <property type="entry name" value="DNA/RNA_pol_sf"/>
</dbReference>
<keyword evidence="3" id="KW-1185">Reference proteome</keyword>